<evidence type="ECO:0000313" key="2">
    <source>
        <dbReference type="EMBL" id="CAF4941690.1"/>
    </source>
</evidence>
<sequence length="60" mass="7151">LAQIEKQKRILEEGESFPDKITTEVQQRRKDLLKYSNDLACTNERLFDLEYKIKAYVETT</sequence>
<protein>
    <submittedName>
        <fullName evidence="1">Uncharacterized protein</fullName>
    </submittedName>
</protein>
<reference evidence="1" key="1">
    <citation type="submission" date="2021-02" db="EMBL/GenBank/DDBJ databases">
        <authorList>
            <person name="Nowell W R."/>
        </authorList>
    </citation>
    <scope>NUCLEOTIDE SEQUENCE</scope>
</reference>
<dbReference type="EMBL" id="CAJOBI010185342">
    <property type="protein sequence ID" value="CAF4941690.1"/>
    <property type="molecule type" value="Genomic_DNA"/>
</dbReference>
<gene>
    <name evidence="1" type="ORF">SMN809_LOCUS42679</name>
    <name evidence="2" type="ORF">SMN809_LOCUS53681</name>
</gene>
<evidence type="ECO:0000313" key="3">
    <source>
        <dbReference type="Proteomes" id="UP000676336"/>
    </source>
</evidence>
<dbReference type="EMBL" id="CAJOBI010123755">
    <property type="protein sequence ID" value="CAF4691222.1"/>
    <property type="molecule type" value="Genomic_DNA"/>
</dbReference>
<feature type="non-terminal residue" evidence="1">
    <location>
        <position position="1"/>
    </location>
</feature>
<comment type="caution">
    <text evidence="1">The sequence shown here is derived from an EMBL/GenBank/DDBJ whole genome shotgun (WGS) entry which is preliminary data.</text>
</comment>
<dbReference type="AlphaFoldDB" id="A0A8S3AKV7"/>
<proteinExistence type="predicted"/>
<organism evidence="1 3">
    <name type="scientific">Rotaria magnacalcarata</name>
    <dbReference type="NCBI Taxonomy" id="392030"/>
    <lineage>
        <taxon>Eukaryota</taxon>
        <taxon>Metazoa</taxon>
        <taxon>Spiralia</taxon>
        <taxon>Gnathifera</taxon>
        <taxon>Rotifera</taxon>
        <taxon>Eurotatoria</taxon>
        <taxon>Bdelloidea</taxon>
        <taxon>Philodinida</taxon>
        <taxon>Philodinidae</taxon>
        <taxon>Rotaria</taxon>
    </lineage>
</organism>
<dbReference type="Proteomes" id="UP000676336">
    <property type="component" value="Unassembled WGS sequence"/>
</dbReference>
<name>A0A8S3AKV7_9BILA</name>
<evidence type="ECO:0000313" key="1">
    <source>
        <dbReference type="EMBL" id="CAF4691222.1"/>
    </source>
</evidence>
<accession>A0A8S3AKV7</accession>